<feature type="chain" id="PRO_5042072547" description="Secreted protein" evidence="1">
    <location>
        <begin position="17"/>
        <end position="87"/>
    </location>
</feature>
<evidence type="ECO:0008006" key="4">
    <source>
        <dbReference type="Google" id="ProtNLM"/>
    </source>
</evidence>
<accession>A0AAD7BKG8</accession>
<comment type="caution">
    <text evidence="2">The sequence shown here is derived from an EMBL/GenBank/DDBJ whole genome shotgun (WGS) entry which is preliminary data.</text>
</comment>
<evidence type="ECO:0000313" key="3">
    <source>
        <dbReference type="Proteomes" id="UP001221142"/>
    </source>
</evidence>
<feature type="signal peptide" evidence="1">
    <location>
        <begin position="1"/>
        <end position="16"/>
    </location>
</feature>
<gene>
    <name evidence="2" type="ORF">FB45DRAFT_926482</name>
</gene>
<keyword evidence="3" id="KW-1185">Reference proteome</keyword>
<dbReference type="EMBL" id="JARKIF010000014">
    <property type="protein sequence ID" value="KAJ7623691.1"/>
    <property type="molecule type" value="Genomic_DNA"/>
</dbReference>
<dbReference type="AlphaFoldDB" id="A0AAD7BKG8"/>
<sequence length="87" mass="10113">MFLFLTLAALPSRIDSLRTSILAEFTLNKESYRSLVSVKHPSFYFRELYRQTANLTSTNWGRSTECYFLASCMCYIHMSTPRLTSIL</sequence>
<proteinExistence type="predicted"/>
<reference evidence="2" key="1">
    <citation type="submission" date="2023-03" db="EMBL/GenBank/DDBJ databases">
        <title>Massive genome expansion in bonnet fungi (Mycena s.s.) driven by repeated elements and novel gene families across ecological guilds.</title>
        <authorList>
            <consortium name="Lawrence Berkeley National Laboratory"/>
            <person name="Harder C.B."/>
            <person name="Miyauchi S."/>
            <person name="Viragh M."/>
            <person name="Kuo A."/>
            <person name="Thoen E."/>
            <person name="Andreopoulos B."/>
            <person name="Lu D."/>
            <person name="Skrede I."/>
            <person name="Drula E."/>
            <person name="Henrissat B."/>
            <person name="Morin E."/>
            <person name="Kohler A."/>
            <person name="Barry K."/>
            <person name="LaButti K."/>
            <person name="Morin E."/>
            <person name="Salamov A."/>
            <person name="Lipzen A."/>
            <person name="Mereny Z."/>
            <person name="Hegedus B."/>
            <person name="Baldrian P."/>
            <person name="Stursova M."/>
            <person name="Weitz H."/>
            <person name="Taylor A."/>
            <person name="Grigoriev I.V."/>
            <person name="Nagy L.G."/>
            <person name="Martin F."/>
            <person name="Kauserud H."/>
        </authorList>
    </citation>
    <scope>NUCLEOTIDE SEQUENCE</scope>
    <source>
        <strain evidence="2">9284</strain>
    </source>
</reference>
<evidence type="ECO:0000313" key="2">
    <source>
        <dbReference type="EMBL" id="KAJ7623691.1"/>
    </source>
</evidence>
<feature type="non-terminal residue" evidence="2">
    <location>
        <position position="1"/>
    </location>
</feature>
<dbReference type="Proteomes" id="UP001221142">
    <property type="component" value="Unassembled WGS sequence"/>
</dbReference>
<evidence type="ECO:0000256" key="1">
    <source>
        <dbReference type="SAM" id="SignalP"/>
    </source>
</evidence>
<organism evidence="2 3">
    <name type="scientific">Roridomyces roridus</name>
    <dbReference type="NCBI Taxonomy" id="1738132"/>
    <lineage>
        <taxon>Eukaryota</taxon>
        <taxon>Fungi</taxon>
        <taxon>Dikarya</taxon>
        <taxon>Basidiomycota</taxon>
        <taxon>Agaricomycotina</taxon>
        <taxon>Agaricomycetes</taxon>
        <taxon>Agaricomycetidae</taxon>
        <taxon>Agaricales</taxon>
        <taxon>Marasmiineae</taxon>
        <taxon>Mycenaceae</taxon>
        <taxon>Roridomyces</taxon>
    </lineage>
</organism>
<keyword evidence="1" id="KW-0732">Signal</keyword>
<name>A0AAD7BKG8_9AGAR</name>
<protein>
    <recommendedName>
        <fullName evidence="4">Secreted protein</fullName>
    </recommendedName>
</protein>